<comment type="caution">
    <text evidence="1">The sequence shown here is derived from an EMBL/GenBank/DDBJ whole genome shotgun (WGS) entry which is preliminary data.</text>
</comment>
<dbReference type="EMBL" id="CM023488">
    <property type="protein sequence ID" value="KAH6924339.1"/>
    <property type="molecule type" value="Genomic_DNA"/>
</dbReference>
<dbReference type="Proteomes" id="UP000821845">
    <property type="component" value="Chromosome 8"/>
</dbReference>
<evidence type="ECO:0000313" key="2">
    <source>
        <dbReference type="Proteomes" id="UP000821845"/>
    </source>
</evidence>
<sequence>MGQKMGKQRSADITPAPKDKVKRRKSKREAAANGDTQGTITPTGDGVVAAATAVQNSTQTAYPPAPPVPLLRDVTPDVGPYEN</sequence>
<protein>
    <submittedName>
        <fullName evidence="1">Uncharacterized protein</fullName>
    </submittedName>
</protein>
<reference evidence="1" key="1">
    <citation type="submission" date="2020-05" db="EMBL/GenBank/DDBJ databases">
        <title>Large-scale comparative analyses of tick genomes elucidate their genetic diversity and vector capacities.</title>
        <authorList>
            <person name="Jia N."/>
            <person name="Wang J."/>
            <person name="Shi W."/>
            <person name="Du L."/>
            <person name="Sun Y."/>
            <person name="Zhan W."/>
            <person name="Jiang J."/>
            <person name="Wang Q."/>
            <person name="Zhang B."/>
            <person name="Ji P."/>
            <person name="Sakyi L.B."/>
            <person name="Cui X."/>
            <person name="Yuan T."/>
            <person name="Jiang B."/>
            <person name="Yang W."/>
            <person name="Lam T.T.-Y."/>
            <person name="Chang Q."/>
            <person name="Ding S."/>
            <person name="Wang X."/>
            <person name="Zhu J."/>
            <person name="Ruan X."/>
            <person name="Zhao L."/>
            <person name="Wei J."/>
            <person name="Que T."/>
            <person name="Du C."/>
            <person name="Cheng J."/>
            <person name="Dai P."/>
            <person name="Han X."/>
            <person name="Huang E."/>
            <person name="Gao Y."/>
            <person name="Liu J."/>
            <person name="Shao H."/>
            <person name="Ye R."/>
            <person name="Li L."/>
            <person name="Wei W."/>
            <person name="Wang X."/>
            <person name="Wang C."/>
            <person name="Yang T."/>
            <person name="Huo Q."/>
            <person name="Li W."/>
            <person name="Guo W."/>
            <person name="Chen H."/>
            <person name="Zhou L."/>
            <person name="Ni X."/>
            <person name="Tian J."/>
            <person name="Zhou Y."/>
            <person name="Sheng Y."/>
            <person name="Liu T."/>
            <person name="Pan Y."/>
            <person name="Xia L."/>
            <person name="Li J."/>
            <person name="Zhao F."/>
            <person name="Cao W."/>
        </authorList>
    </citation>
    <scope>NUCLEOTIDE SEQUENCE</scope>
    <source>
        <strain evidence="1">Hyas-2018</strain>
    </source>
</reference>
<proteinExistence type="predicted"/>
<accession>A0ACB7RUZ7</accession>
<gene>
    <name evidence="1" type="ORF">HPB50_015977</name>
</gene>
<keyword evidence="2" id="KW-1185">Reference proteome</keyword>
<evidence type="ECO:0000313" key="1">
    <source>
        <dbReference type="EMBL" id="KAH6924339.1"/>
    </source>
</evidence>
<organism evidence="1 2">
    <name type="scientific">Hyalomma asiaticum</name>
    <name type="common">Tick</name>
    <dbReference type="NCBI Taxonomy" id="266040"/>
    <lineage>
        <taxon>Eukaryota</taxon>
        <taxon>Metazoa</taxon>
        <taxon>Ecdysozoa</taxon>
        <taxon>Arthropoda</taxon>
        <taxon>Chelicerata</taxon>
        <taxon>Arachnida</taxon>
        <taxon>Acari</taxon>
        <taxon>Parasitiformes</taxon>
        <taxon>Ixodida</taxon>
        <taxon>Ixodoidea</taxon>
        <taxon>Ixodidae</taxon>
        <taxon>Hyalomminae</taxon>
        <taxon>Hyalomma</taxon>
    </lineage>
</organism>
<name>A0ACB7RUZ7_HYAAI</name>